<dbReference type="InterPro" id="IPR002125">
    <property type="entry name" value="CMP_dCMP_dom"/>
</dbReference>
<dbReference type="Gene3D" id="3.40.140.10">
    <property type="entry name" value="Cytidine Deaminase, domain 2"/>
    <property type="match status" value="1"/>
</dbReference>
<feature type="domain" description="CMP/dCMP-type deaminase" evidence="7">
    <location>
        <begin position="12"/>
        <end position="123"/>
    </location>
</feature>
<name>A0ABS0AZX4_9BACT</name>
<dbReference type="SUPFAM" id="SSF53927">
    <property type="entry name" value="Cytidine deaminase-like"/>
    <property type="match status" value="1"/>
</dbReference>
<organism evidence="8 9">
    <name type="scientific">Candidatus Neptunichlamydia vexilliferae</name>
    <dbReference type="NCBI Taxonomy" id="1651774"/>
    <lineage>
        <taxon>Bacteria</taxon>
        <taxon>Pseudomonadati</taxon>
        <taxon>Chlamydiota</taxon>
        <taxon>Chlamydiia</taxon>
        <taxon>Parachlamydiales</taxon>
        <taxon>Simkaniaceae</taxon>
        <taxon>Candidatus Neptunichlamydia</taxon>
    </lineage>
</organism>
<feature type="active site" description="Proton donor" evidence="6">
    <location>
        <position position="65"/>
    </location>
</feature>
<proteinExistence type="inferred from homology"/>
<comment type="similarity">
    <text evidence="6">Belongs to the cytidine and deoxycytidylate deaminase family.</text>
</comment>
<comment type="subunit">
    <text evidence="6">Homodimer.</text>
</comment>
<dbReference type="InterPro" id="IPR028883">
    <property type="entry name" value="tRNA_aden_deaminase"/>
</dbReference>
<dbReference type="Proteomes" id="UP001194714">
    <property type="component" value="Unassembled WGS sequence"/>
</dbReference>
<dbReference type="Pfam" id="PF00383">
    <property type="entry name" value="dCMP_cyt_deam_1"/>
    <property type="match status" value="1"/>
</dbReference>
<reference evidence="8 9" key="1">
    <citation type="submission" date="2020-01" db="EMBL/GenBank/DDBJ databases">
        <title>Draft genome sequence of Cand. Neptunochlamydia vexilliferae K9.</title>
        <authorList>
            <person name="Schulz F."/>
            <person name="Koestlbacher S."/>
            <person name="Wascher F."/>
            <person name="Pizzetti I."/>
            <person name="Horn M."/>
        </authorList>
    </citation>
    <scope>NUCLEOTIDE SEQUENCE [LARGE SCALE GENOMIC DNA]</scope>
    <source>
        <strain evidence="8 9">K9</strain>
    </source>
</reference>
<feature type="binding site" evidence="6">
    <location>
        <position position="96"/>
    </location>
    <ligand>
        <name>Zn(2+)</name>
        <dbReference type="ChEBI" id="CHEBI:29105"/>
        <note>catalytic</note>
    </ligand>
</feature>
<evidence type="ECO:0000256" key="1">
    <source>
        <dbReference type="ARBA" id="ARBA00022694"/>
    </source>
</evidence>
<comment type="function">
    <text evidence="6">Catalyzes the deamination of adenosine to inosine at the wobble position 34 of tRNA(Arg2).</text>
</comment>
<feature type="binding site" evidence="6">
    <location>
        <position position="93"/>
    </location>
    <ligand>
        <name>Zn(2+)</name>
        <dbReference type="ChEBI" id="CHEBI:29105"/>
        <note>catalytic</note>
    </ligand>
</feature>
<evidence type="ECO:0000256" key="6">
    <source>
        <dbReference type="HAMAP-Rule" id="MF_00972"/>
    </source>
</evidence>
<evidence type="ECO:0000256" key="3">
    <source>
        <dbReference type="ARBA" id="ARBA00022801"/>
    </source>
</evidence>
<evidence type="ECO:0000259" key="7">
    <source>
        <dbReference type="PROSITE" id="PS51747"/>
    </source>
</evidence>
<protein>
    <recommendedName>
        <fullName evidence="6">tRNA-specific adenosine deaminase</fullName>
        <ecNumber evidence="6">3.5.4.33</ecNumber>
    </recommendedName>
</protein>
<dbReference type="PANTHER" id="PTHR11079">
    <property type="entry name" value="CYTOSINE DEAMINASE FAMILY MEMBER"/>
    <property type="match status" value="1"/>
</dbReference>
<keyword evidence="9" id="KW-1185">Reference proteome</keyword>
<dbReference type="EMBL" id="JAAEJV010000025">
    <property type="protein sequence ID" value="MBF5059505.1"/>
    <property type="molecule type" value="Genomic_DNA"/>
</dbReference>
<keyword evidence="4 6" id="KW-0862">Zinc</keyword>
<comment type="catalytic activity">
    <reaction evidence="5 6">
        <text>adenosine(34) in tRNA + H2O + H(+) = inosine(34) in tRNA + NH4(+)</text>
        <dbReference type="Rhea" id="RHEA:43168"/>
        <dbReference type="Rhea" id="RHEA-COMP:10373"/>
        <dbReference type="Rhea" id="RHEA-COMP:10374"/>
        <dbReference type="ChEBI" id="CHEBI:15377"/>
        <dbReference type="ChEBI" id="CHEBI:15378"/>
        <dbReference type="ChEBI" id="CHEBI:28938"/>
        <dbReference type="ChEBI" id="CHEBI:74411"/>
        <dbReference type="ChEBI" id="CHEBI:82852"/>
        <dbReference type="EC" id="3.5.4.33"/>
    </reaction>
</comment>
<evidence type="ECO:0000256" key="5">
    <source>
        <dbReference type="ARBA" id="ARBA00048045"/>
    </source>
</evidence>
<keyword evidence="1 6" id="KW-0819">tRNA processing</keyword>
<keyword evidence="3 6" id="KW-0378">Hydrolase</keyword>
<dbReference type="PANTHER" id="PTHR11079:SF202">
    <property type="entry name" value="TRNA-SPECIFIC ADENOSINE DEAMINASE"/>
    <property type="match status" value="1"/>
</dbReference>
<keyword evidence="2 6" id="KW-0479">Metal-binding</keyword>
<feature type="binding site" evidence="6">
    <location>
        <position position="63"/>
    </location>
    <ligand>
        <name>Zn(2+)</name>
        <dbReference type="ChEBI" id="CHEBI:29105"/>
        <note>catalytic</note>
    </ligand>
</feature>
<comment type="caution">
    <text evidence="8">The sequence shown here is derived from an EMBL/GenBank/DDBJ whole genome shotgun (WGS) entry which is preliminary data.</text>
</comment>
<evidence type="ECO:0000313" key="8">
    <source>
        <dbReference type="EMBL" id="MBF5059505.1"/>
    </source>
</evidence>
<dbReference type="CDD" id="cd01285">
    <property type="entry name" value="nucleoside_deaminase"/>
    <property type="match status" value="1"/>
</dbReference>
<evidence type="ECO:0000256" key="4">
    <source>
        <dbReference type="ARBA" id="ARBA00022833"/>
    </source>
</evidence>
<dbReference type="InterPro" id="IPR016193">
    <property type="entry name" value="Cytidine_deaminase-like"/>
</dbReference>
<dbReference type="HAMAP" id="MF_00972">
    <property type="entry name" value="tRNA_aden_deaminase"/>
    <property type="match status" value="1"/>
</dbReference>
<dbReference type="GO" id="GO:0052717">
    <property type="term" value="F:tRNA-specific adenosine-34 deaminase activity"/>
    <property type="evidence" value="ECO:0007669"/>
    <property type="project" value="UniProtKB-EC"/>
</dbReference>
<comment type="cofactor">
    <cofactor evidence="6">
        <name>Zn(2+)</name>
        <dbReference type="ChEBI" id="CHEBI:29105"/>
    </cofactor>
    <text evidence="6">Binds 1 zinc ion per subunit.</text>
</comment>
<dbReference type="EC" id="3.5.4.33" evidence="6"/>
<dbReference type="PROSITE" id="PS51747">
    <property type="entry name" value="CYT_DCMP_DEAMINASES_2"/>
    <property type="match status" value="1"/>
</dbReference>
<accession>A0ABS0AZX4</accession>
<evidence type="ECO:0000313" key="9">
    <source>
        <dbReference type="Proteomes" id="UP001194714"/>
    </source>
</evidence>
<evidence type="ECO:0000256" key="2">
    <source>
        <dbReference type="ARBA" id="ARBA00022723"/>
    </source>
</evidence>
<sequence length="170" mass="18861">MIVSMGKNIFSKTDIQMMEEALQEARMAFAQDEVPVGAVLVHEGEIIARARNLVETAQNPSFHAELLCIQEGARALNNWRLVGCALYTTLEPCLMCAGALLLARVDRVVWGAPDIRHGAHGSYLNVFETQHPTHTLQIEGGLLKEESAKLMKDFFKKQRTKNDSVARSAL</sequence>
<gene>
    <name evidence="6" type="primary">tadA</name>
    <name evidence="8" type="ORF">NEPTK9_001019</name>
</gene>